<evidence type="ECO:0000313" key="1">
    <source>
        <dbReference type="EMBL" id="SFK99824.1"/>
    </source>
</evidence>
<accession>A0A1I4E1X1</accession>
<proteinExistence type="predicted"/>
<dbReference type="Proteomes" id="UP000199598">
    <property type="component" value="Unassembled WGS sequence"/>
</dbReference>
<dbReference type="EMBL" id="FOSK01000013">
    <property type="protein sequence ID" value="SFK99824.1"/>
    <property type="molecule type" value="Genomic_DNA"/>
</dbReference>
<name>A0A1I4E1X1_9HYPH</name>
<evidence type="ECO:0000313" key="2">
    <source>
        <dbReference type="Proteomes" id="UP000199598"/>
    </source>
</evidence>
<dbReference type="RefSeq" id="WP_093522802.1">
    <property type="nucleotide sequence ID" value="NZ_FOSK01000013.1"/>
</dbReference>
<comment type="caution">
    <text evidence="1">The sequence shown here is derived from an EMBL/GenBank/DDBJ whole genome shotgun (WGS) entry which is preliminary data.</text>
</comment>
<organism evidence="1 2">
    <name type="scientific">Pseudovibrio ascidiaceicola</name>
    <dbReference type="NCBI Taxonomy" id="285279"/>
    <lineage>
        <taxon>Bacteria</taxon>
        <taxon>Pseudomonadati</taxon>
        <taxon>Pseudomonadota</taxon>
        <taxon>Alphaproteobacteria</taxon>
        <taxon>Hyphomicrobiales</taxon>
        <taxon>Stappiaceae</taxon>
        <taxon>Pseudovibrio</taxon>
    </lineage>
</organism>
<sequence>MNFETDIQTTLDLISNGFLYAEQVIEAKINCALDDDCDGFVIQEIRVEEAGSDREKRLDAKSEGEERILWLMLSAVVYSCEHISEQFWDAYNSEMRMAA</sequence>
<protein>
    <submittedName>
        <fullName evidence="1">Uncharacterized protein</fullName>
    </submittedName>
</protein>
<reference evidence="1 2" key="1">
    <citation type="submission" date="2016-10" db="EMBL/GenBank/DDBJ databases">
        <authorList>
            <person name="Varghese N."/>
            <person name="Submissions S."/>
        </authorList>
    </citation>
    <scope>NUCLEOTIDE SEQUENCE [LARGE SCALE GENOMIC DNA]</scope>
    <source>
        <strain evidence="1 2">DSM 16392</strain>
    </source>
</reference>
<gene>
    <name evidence="1" type="ORF">SAMN04488518_113147</name>
</gene>
<keyword evidence="2" id="KW-1185">Reference proteome</keyword>